<dbReference type="OrthoDB" id="1682379at2"/>
<dbReference type="RefSeq" id="WP_123218418.1">
    <property type="nucleotide sequence ID" value="NZ_RJTM01000205.1"/>
</dbReference>
<keyword evidence="2" id="KW-0675">Receptor</keyword>
<accession>A0A3N0CYT7</accession>
<proteinExistence type="predicted"/>
<dbReference type="SUPFAM" id="SSF56935">
    <property type="entry name" value="Porins"/>
    <property type="match status" value="1"/>
</dbReference>
<reference evidence="2 3" key="1">
    <citation type="submission" date="2018-10" db="EMBL/GenBank/DDBJ databases">
        <title>Sinomicrobium pectinilyticum sp. nov., a pectinase-producing bacterium isolated from alkaline and saline soil, and emended description of the genus Sinomicrobium.</title>
        <authorList>
            <person name="Cheng B."/>
            <person name="Li C."/>
            <person name="Lai Q."/>
            <person name="Du M."/>
            <person name="Shao Z."/>
            <person name="Xu P."/>
            <person name="Yang C."/>
        </authorList>
    </citation>
    <scope>NUCLEOTIDE SEQUENCE [LARGE SCALE GENOMIC DNA]</scope>
    <source>
        <strain evidence="2 3">5DNS001</strain>
    </source>
</reference>
<dbReference type="SUPFAM" id="SSF49464">
    <property type="entry name" value="Carboxypeptidase regulatory domain-like"/>
    <property type="match status" value="1"/>
</dbReference>
<name>A0A3N0CYT7_SINP1</name>
<gene>
    <name evidence="2" type="ORF">ED312_23275</name>
</gene>
<dbReference type="Pfam" id="PF13715">
    <property type="entry name" value="CarbopepD_reg_2"/>
    <property type="match status" value="1"/>
</dbReference>
<feature type="domain" description="Outer membrane protein beta-barrel" evidence="1">
    <location>
        <begin position="438"/>
        <end position="892"/>
    </location>
</feature>
<keyword evidence="3" id="KW-1185">Reference proteome</keyword>
<dbReference type="AlphaFoldDB" id="A0A3N0CYT7"/>
<comment type="caution">
    <text evidence="2">The sequence shown here is derived from an EMBL/GenBank/DDBJ whole genome shotgun (WGS) entry which is preliminary data.</text>
</comment>
<dbReference type="InterPro" id="IPR037066">
    <property type="entry name" value="Plug_dom_sf"/>
</dbReference>
<dbReference type="Proteomes" id="UP000267469">
    <property type="component" value="Unassembled WGS sequence"/>
</dbReference>
<sequence length="900" mass="103135">MKNLIELVCTILLVGTNLINSQDFNIQGLIKDSDTKLALESATVFVKSSGEGKLISYTITNKNGKFELIGETDNDVLFLYVSYVGYENFARQIKLLNRQINLGEILINSSSLELEEVIVSGEASPILVKKDTLEFNVKSFNTRSDSTLEDLLKNIPGVEVQNDGKIRVNGKEVNNILVNGKPFFSKDIKIATKSFTTDMIDKIQVVDSKTEKEEFTNSRSSSDNKTINIKIKKDHDKGVFGRLSAGYGDQKKYQISGIVNYLNGNQRISLLGGANNIDNPGFTYDDLSELSRNARDLSWRGNRQGISTSSDLGFNFTDGVGRGDLFVEYFYSDIKVDNNQIVDREYFLPNQHYFTKSKSTNYARENNHSSNSTLVYNLGKYSQIIISPSFDFTKKVEDNFTSSETINEDNQIQNSSFTSSSLSGNEKEFSNKIDYLSKFKNKGGYLNIEFSNTNIDKVYNEFLDANLKVFNVLNQGSTTNQLIENSSREDAWKGTLEYQHFLKQKLFLNLKYEVSKEVKKFNRSIYNSNDNNEDYDRFDDELSSNLTVKNYSSILSVGLEYAGDKVSADFSLGWLYLKQNNNETLSLNKIIQSFNNFYVDSYIKYKINNGNNLNFTYQTNAEFPQIEFLSPVSNVTNPLNIITGNLDLKPEVSNAFSVSYDNYNYQMKSGIFVYGSFEYMDNAIAQIKETQGDFLNSTTFTNVDGNMNSNFRVSFNKIRKNKLSSYKYSVGFNMRYLRTYNFLNDFKYRTGRLSMYPLFSFIYGYGDLLEFKTSYSPRKIITTYDNEFLNDNNIFSHSIGVNTTTYWPKNIILENDLQFNYRPDIRPGFSKSNTLWNISLGLELFKGKGIARLRIYDLLNENISAYRYTTNDYIQDSESELLQRYLLISFTYKINNISKD</sequence>
<protein>
    <submittedName>
        <fullName evidence="2">TonB-dependent receptor</fullName>
    </submittedName>
</protein>
<dbReference type="InterPro" id="IPR041700">
    <property type="entry name" value="OMP_b-brl_3"/>
</dbReference>
<dbReference type="EMBL" id="RJTM01000205">
    <property type="protein sequence ID" value="RNL68587.1"/>
    <property type="molecule type" value="Genomic_DNA"/>
</dbReference>
<evidence type="ECO:0000313" key="2">
    <source>
        <dbReference type="EMBL" id="RNL68587.1"/>
    </source>
</evidence>
<dbReference type="Pfam" id="PF14905">
    <property type="entry name" value="OMP_b-brl_3"/>
    <property type="match status" value="1"/>
</dbReference>
<dbReference type="Gene3D" id="2.170.130.10">
    <property type="entry name" value="TonB-dependent receptor, plug domain"/>
    <property type="match status" value="1"/>
</dbReference>
<dbReference type="InterPro" id="IPR008969">
    <property type="entry name" value="CarboxyPept-like_regulatory"/>
</dbReference>
<organism evidence="2 3">
    <name type="scientific">Sinomicrobium pectinilyticum</name>
    <dbReference type="NCBI Taxonomy" id="1084421"/>
    <lineage>
        <taxon>Bacteria</taxon>
        <taxon>Pseudomonadati</taxon>
        <taxon>Bacteroidota</taxon>
        <taxon>Flavobacteriia</taxon>
        <taxon>Flavobacteriales</taxon>
        <taxon>Flavobacteriaceae</taxon>
        <taxon>Sinomicrobium</taxon>
    </lineage>
</organism>
<evidence type="ECO:0000313" key="3">
    <source>
        <dbReference type="Proteomes" id="UP000267469"/>
    </source>
</evidence>
<evidence type="ECO:0000259" key="1">
    <source>
        <dbReference type="Pfam" id="PF14905"/>
    </source>
</evidence>